<dbReference type="NCBIfam" id="TIGR00727">
    <property type="entry name" value="ISP4_OPT"/>
    <property type="match status" value="1"/>
</dbReference>
<evidence type="ECO:0000256" key="9">
    <source>
        <dbReference type="SAM" id="Phobius"/>
    </source>
</evidence>
<evidence type="ECO:0000256" key="3">
    <source>
        <dbReference type="ARBA" id="ARBA00022448"/>
    </source>
</evidence>
<keyword evidence="4 9" id="KW-0812">Transmembrane</keyword>
<organism evidence="10 11">
    <name type="scientific">Candida oxycetoniae</name>
    <dbReference type="NCBI Taxonomy" id="497107"/>
    <lineage>
        <taxon>Eukaryota</taxon>
        <taxon>Fungi</taxon>
        <taxon>Dikarya</taxon>
        <taxon>Ascomycota</taxon>
        <taxon>Saccharomycotina</taxon>
        <taxon>Pichiomycetes</taxon>
        <taxon>Debaryomycetaceae</taxon>
        <taxon>Candida/Lodderomyces clade</taxon>
        <taxon>Candida</taxon>
    </lineage>
</organism>
<protein>
    <submittedName>
        <fullName evidence="10">OPT6</fullName>
    </submittedName>
</protein>
<dbReference type="AlphaFoldDB" id="A0AAI9X091"/>
<dbReference type="GO" id="GO:0015031">
    <property type="term" value="P:protein transport"/>
    <property type="evidence" value="ECO:0007669"/>
    <property type="project" value="UniProtKB-KW"/>
</dbReference>
<evidence type="ECO:0000313" key="10">
    <source>
        <dbReference type="EMBL" id="KAI3406700.2"/>
    </source>
</evidence>
<feature type="transmembrane region" description="Helical" evidence="9">
    <location>
        <begin position="499"/>
        <end position="518"/>
    </location>
</feature>
<evidence type="ECO:0000256" key="4">
    <source>
        <dbReference type="ARBA" id="ARBA00022692"/>
    </source>
</evidence>
<proteinExistence type="inferred from homology"/>
<feature type="transmembrane region" description="Helical" evidence="9">
    <location>
        <begin position="430"/>
        <end position="447"/>
    </location>
</feature>
<dbReference type="PANTHER" id="PTHR22601">
    <property type="entry name" value="ISP4 LIKE PROTEIN"/>
    <property type="match status" value="1"/>
</dbReference>
<feature type="transmembrane region" description="Helical" evidence="9">
    <location>
        <begin position="824"/>
        <end position="846"/>
    </location>
</feature>
<feature type="transmembrane region" description="Helical" evidence="9">
    <location>
        <begin position="597"/>
        <end position="617"/>
    </location>
</feature>
<feature type="transmembrane region" description="Helical" evidence="9">
    <location>
        <begin position="251"/>
        <end position="272"/>
    </location>
</feature>
<feature type="transmembrane region" description="Helical" evidence="9">
    <location>
        <begin position="748"/>
        <end position="766"/>
    </location>
</feature>
<reference evidence="10" key="1">
    <citation type="journal article" date="2022" name="DNA Res.">
        <title>Genome analysis of five recently described species of the CUG-Ser clade uncovers Candida theae as a new hybrid lineage with pathogenic potential in the Candida parapsilosis species complex.</title>
        <authorList>
            <person name="Mixao V."/>
            <person name="Del Olmo V."/>
            <person name="Hegedusova E."/>
            <person name="Saus E."/>
            <person name="Pryszcz L."/>
            <person name="Cillingova A."/>
            <person name="Nosek J."/>
            <person name="Gabaldon T."/>
        </authorList>
    </citation>
    <scope>NUCLEOTIDE SEQUENCE</scope>
    <source>
        <strain evidence="10">CBS 10844</strain>
    </source>
</reference>
<name>A0AAI9X091_9ASCO</name>
<keyword evidence="6" id="KW-0653">Protein transport</keyword>
<keyword evidence="3" id="KW-0813">Transport</keyword>
<feature type="transmembrane region" description="Helical" evidence="9">
    <location>
        <begin position="284"/>
        <end position="307"/>
    </location>
</feature>
<dbReference type="Pfam" id="PF03169">
    <property type="entry name" value="OPT"/>
    <property type="match status" value="1"/>
</dbReference>
<evidence type="ECO:0000256" key="5">
    <source>
        <dbReference type="ARBA" id="ARBA00022856"/>
    </source>
</evidence>
<dbReference type="RefSeq" id="XP_049182445.1">
    <property type="nucleotide sequence ID" value="XM_049326469.1"/>
</dbReference>
<feature type="transmembrane region" description="Helical" evidence="9">
    <location>
        <begin position="347"/>
        <end position="366"/>
    </location>
</feature>
<evidence type="ECO:0000256" key="6">
    <source>
        <dbReference type="ARBA" id="ARBA00022927"/>
    </source>
</evidence>
<dbReference type="GeneID" id="73378163"/>
<dbReference type="NCBIfam" id="TIGR00728">
    <property type="entry name" value="OPT_sfam"/>
    <property type="match status" value="1"/>
</dbReference>
<evidence type="ECO:0000256" key="7">
    <source>
        <dbReference type="ARBA" id="ARBA00022989"/>
    </source>
</evidence>
<feature type="transmembrane region" description="Helical" evidence="9">
    <location>
        <begin position="180"/>
        <end position="198"/>
    </location>
</feature>
<dbReference type="InterPro" id="IPR004648">
    <property type="entry name" value="Oligpept_transpt"/>
</dbReference>
<keyword evidence="11" id="KW-1185">Reference proteome</keyword>
<keyword evidence="8 9" id="KW-0472">Membrane</keyword>
<feature type="transmembrane region" description="Helical" evidence="9">
    <location>
        <begin position="571"/>
        <end position="591"/>
    </location>
</feature>
<keyword evidence="7 9" id="KW-1133">Transmembrane helix</keyword>
<dbReference type="EMBL" id="JAHUZD010000022">
    <property type="protein sequence ID" value="KAI3406700.2"/>
    <property type="molecule type" value="Genomic_DNA"/>
</dbReference>
<keyword evidence="5" id="KW-0571">Peptide transport</keyword>
<accession>A0AAI9X091</accession>
<feature type="transmembrane region" description="Helical" evidence="9">
    <location>
        <begin position="629"/>
        <end position="649"/>
    </location>
</feature>
<evidence type="ECO:0000256" key="2">
    <source>
        <dbReference type="ARBA" id="ARBA00008807"/>
    </source>
</evidence>
<feature type="transmembrane region" description="Helical" evidence="9">
    <location>
        <begin position="787"/>
        <end position="812"/>
    </location>
</feature>
<dbReference type="InterPro" id="IPR004813">
    <property type="entry name" value="OPT"/>
</dbReference>
<dbReference type="GO" id="GO:0016020">
    <property type="term" value="C:membrane"/>
    <property type="evidence" value="ECO:0007669"/>
    <property type="project" value="UniProtKB-SubCell"/>
</dbReference>
<comment type="caution">
    <text evidence="10">The sequence shown here is derived from an EMBL/GenBank/DDBJ whole genome shotgun (WGS) entry which is preliminary data.</text>
</comment>
<comment type="similarity">
    <text evidence="2">Belongs to the oligopeptide OPT transporter family.</text>
</comment>
<evidence type="ECO:0000256" key="1">
    <source>
        <dbReference type="ARBA" id="ARBA00004141"/>
    </source>
</evidence>
<dbReference type="Proteomes" id="UP001202479">
    <property type="component" value="Unassembled WGS sequence"/>
</dbReference>
<dbReference type="GO" id="GO:0035673">
    <property type="term" value="F:oligopeptide transmembrane transporter activity"/>
    <property type="evidence" value="ECO:0007669"/>
    <property type="project" value="InterPro"/>
</dbReference>
<sequence length="893" mass="102335">MRSSEYIELERFPSGTNTESLNAKSALKNKYNFTNTQLQFILSRLGEEVGDEIEIDEEVGGAADIQLSRSAEFLIDKISMLSNEVAVEILRNALVELKDDVNFPHQDYRLLERLVNTIPQEEEEEEEDQDELKTVSIEKWSLEARVEAALIHYHSPYPEIRAITDPFDDPDVPVETLRCYVIGLGWTFIGSVINSFFIHRMPRISLSSHTIQILLYPCGKLWERVIPKKKLYLGKNYVIDLNPGPWTYKEMMLSTIIYSCSAGVPYSIYNIFVMKLDKFYGLKWVSLTFQILLTVSTQFLGFAFAMIMKKVCVFPSRSIWPTVLPTIALNRALMNEDANNTVHGWKISRYMFFIIVSLCSFVWNWVPNYLFQALSNFNWPTWFNHKSIHLTNIAGTKMGLGLNPLPTFDWNQIDSGACLTIPFYTYVNRYLGTFLGFILILVIYYTNNYFTAYLPINSNHLFNNKAKEFNVHDILNNKSQFDNSKYQEVGPPYFSAANLVVYGAYFCLYPFAILYMGVLEWTSMKNAFGNVWTSLVDAFKRKTHNEHRQLDTFSEDPHCKMMAKYKDVPDWWFIAIFVVSTLFAISAVLFYPVETPIWGVLFTILINFIFLIPITAIASVTGFSFGLNVLVELIVGYAIPNSGLALITLKAFGYNIDSQASNYITDQKIAHYSKVPPRAIFKGQLISTLLNIIVSLSIANWQLTHIPDICQIHQRDNFSCPGANTYFFASIQYGEIGPAKVFGGLYPILKWCFLLGALLVIPSVWFKKKANVKLTRYFQPTIIIGGFLDFAPYNLAYFTSGLYLSFIFMYSIKKHYLLWWEKYNYILTSALSAGVAFSALLIFFTVQYNSHELKWWGNSVSRQGIEGGELPDIWKDISTAPDGYIGLRKGHYP</sequence>
<comment type="subcellular location">
    <subcellularLocation>
        <location evidence="1">Membrane</location>
        <topology evidence="1">Multi-pass membrane protein</topology>
    </subcellularLocation>
</comment>
<evidence type="ECO:0000313" key="11">
    <source>
        <dbReference type="Proteomes" id="UP001202479"/>
    </source>
</evidence>
<gene>
    <name evidence="10" type="ORF">KGF56_000546</name>
</gene>
<evidence type="ECO:0000256" key="8">
    <source>
        <dbReference type="ARBA" id="ARBA00023136"/>
    </source>
</evidence>